<reference evidence="2 4" key="3">
    <citation type="journal article" date="2014" name="PLoS Genet.">
        <title>Phylogenetically driven sequencing of extremely halophilic archaea reveals strategies for static and dynamic osmo-response.</title>
        <authorList>
            <person name="Becker E.A."/>
            <person name="Seitzer P.M."/>
            <person name="Tritt A."/>
            <person name="Larsen D."/>
            <person name="Krusor M."/>
            <person name="Yao A.I."/>
            <person name="Wu D."/>
            <person name="Madern D."/>
            <person name="Eisen J.A."/>
            <person name="Darling A.E."/>
            <person name="Facciotti M.T."/>
        </authorList>
    </citation>
    <scope>NUCLEOTIDE SEQUENCE [LARGE SCALE GENOMIC DNA]</scope>
    <source>
        <strain evidence="4">ATCC 43099 / DSM 3394 / CCM 3739 / CIP 104546 / IAM 13178 / JCM 8861 / NBRC 102185 / NCIMB 2190 / MS3</strain>
        <strain evidence="2">MS-3</strain>
    </source>
</reference>
<dbReference type="Proteomes" id="UP000011543">
    <property type="component" value="Unassembled WGS sequence"/>
</dbReference>
<dbReference type="EMBL" id="AOHS01000029">
    <property type="protein sequence ID" value="ELY30861.1"/>
    <property type="molecule type" value="Genomic_DNA"/>
</dbReference>
<gene>
    <name evidence="1" type="ordered locus">Nmag_2581</name>
    <name evidence="2" type="ORF">C500_07483</name>
</gene>
<dbReference type="RefSeq" id="WP_004215219.1">
    <property type="nucleotide sequence ID" value="NC_013922.1"/>
</dbReference>
<dbReference type="GeneID" id="8825436"/>
<dbReference type="KEGG" id="nmg:Nmag_2581"/>
<dbReference type="HOGENOM" id="CLU_1773136_0_0_2"/>
<evidence type="ECO:0008006" key="5">
    <source>
        <dbReference type="Google" id="ProtNLM"/>
    </source>
</evidence>
<dbReference type="PROSITE" id="PS51257">
    <property type="entry name" value="PROKAR_LIPOPROTEIN"/>
    <property type="match status" value="1"/>
</dbReference>
<dbReference type="AlphaFoldDB" id="D3SYG9"/>
<reference evidence="1" key="4">
    <citation type="submission" date="2016-09" db="EMBL/GenBank/DDBJ databases">
        <authorList>
            <person name="Pfeiffer F."/>
        </authorList>
    </citation>
    <scope>NUCLEOTIDE SEQUENCE</scope>
    <source>
        <strain evidence="1">ATCC 43099</strain>
    </source>
</reference>
<dbReference type="PaxDb" id="547559-Nmag_2581"/>
<evidence type="ECO:0000313" key="3">
    <source>
        <dbReference type="Proteomes" id="UP000001879"/>
    </source>
</evidence>
<evidence type="ECO:0000313" key="2">
    <source>
        <dbReference type="EMBL" id="ELY30861.1"/>
    </source>
</evidence>
<dbReference type="PATRIC" id="fig|547559.17.peg.1463"/>
<proteinExistence type="predicted"/>
<evidence type="ECO:0000313" key="4">
    <source>
        <dbReference type="Proteomes" id="UP000011543"/>
    </source>
</evidence>
<accession>D3SYG9</accession>
<organism evidence="1 3">
    <name type="scientific">Natrialba magadii (strain ATCC 43099 / DSM 3394 / CCM 3739 / CIP 104546 / IAM 13178 / JCM 8861 / NBRC 102185 / NCIMB 2190 / MS3)</name>
    <name type="common">Natronobacterium magadii</name>
    <dbReference type="NCBI Taxonomy" id="547559"/>
    <lineage>
        <taxon>Archaea</taxon>
        <taxon>Methanobacteriati</taxon>
        <taxon>Methanobacteriota</taxon>
        <taxon>Stenosarchaea group</taxon>
        <taxon>Halobacteria</taxon>
        <taxon>Halobacteriales</taxon>
        <taxon>Natrialbaceae</taxon>
        <taxon>Natrialba</taxon>
    </lineage>
</organism>
<reference evidence="3" key="1">
    <citation type="submission" date="2010-02" db="EMBL/GenBank/DDBJ databases">
        <title>Complete sequence of chromosome of Natrialba magadii ATCC 43099.</title>
        <authorList>
            <consortium name="US DOE Joint Genome Institute"/>
            <person name="Lucas S."/>
            <person name="Copeland A."/>
            <person name="Lapidus A."/>
            <person name="Cheng J.-F."/>
            <person name="Bruce D."/>
            <person name="Goodwin L."/>
            <person name="Pitluck S."/>
            <person name="Davenport K."/>
            <person name="Saunders E."/>
            <person name="Detter J.C."/>
            <person name="Han C."/>
            <person name="Tapia R."/>
            <person name="Land M."/>
            <person name="Hauser L."/>
            <person name="Kyrpides N."/>
            <person name="Mikhailova N."/>
            <person name="De Castro R.E."/>
            <person name="Maupin-Furlow J.A."/>
            <person name="Woyke T."/>
        </authorList>
    </citation>
    <scope>NUCLEOTIDE SEQUENCE [LARGE SCALE GENOMIC DNA]</scope>
    <source>
        <strain evidence="3">ATCC 43099 / DSM 3394 / CCM 3739 / CIP 104546 / IAM 13178 / JCM 8861 / NBRC 102185 / NCIMB 2190 / MS3</strain>
    </source>
</reference>
<name>D3SYG9_NATMM</name>
<sequence length="154" mass="17579">MPSRRRTLALGATLSTTALAGCTALRSEPEYLTLHFLNFDSEPHTIAVEMLRADADQHSDAVVLREQYELGTPPEDRTAEQHTEADLLESDRYLVRVHLDNAPATRAAYQYYPDCEASERTDDVLFIEARTERETGDRYIEFKQSRCTHSPGWF</sequence>
<reference evidence="1 3" key="2">
    <citation type="journal article" date="2012" name="BMC Genomics">
        <title>A comparative genomics perspective on the genetic content of the alkaliphilic haloarchaeon Natrialba magadii ATCC 43099T.</title>
        <authorList>
            <person name="Siddaramappa S."/>
            <person name="Challacombe J.F."/>
            <person name="Decastro R.E."/>
            <person name="Pfeiffer F."/>
            <person name="Sastre D.E."/>
            <person name="Gimenez M.I."/>
            <person name="Paggi R.A."/>
            <person name="Detter J.C."/>
            <person name="Davenport K.W."/>
            <person name="Goodwin L.A."/>
            <person name="Kyrpides N."/>
            <person name="Tapia R."/>
            <person name="Pitluck S."/>
            <person name="Lucas S."/>
            <person name="Woyke T."/>
            <person name="Maupin-Furlow J.A."/>
        </authorList>
    </citation>
    <scope>NUCLEOTIDE SEQUENCE [LARGE SCALE GENOMIC DNA]</scope>
    <source>
        <strain evidence="1">ATCC 43099</strain>
        <strain evidence="3">ATCC 43099 / DSM 3394 / CCM 3739 / CIP 104546 / IAM 13178 / JCM 8861 / NBRC 102185 / NCIMB 2190 / MS3</strain>
    </source>
</reference>
<evidence type="ECO:0000313" key="1">
    <source>
        <dbReference type="EMBL" id="ADD06140.1"/>
    </source>
</evidence>
<keyword evidence="3" id="KW-1185">Reference proteome</keyword>
<dbReference type="eggNOG" id="arCOG06432">
    <property type="taxonomic scope" value="Archaea"/>
</dbReference>
<dbReference type="OrthoDB" id="177738at2157"/>
<protein>
    <recommendedName>
        <fullName evidence="5">Lipoprotein</fullName>
    </recommendedName>
</protein>
<dbReference type="Proteomes" id="UP000001879">
    <property type="component" value="Chromosome"/>
</dbReference>
<dbReference type="EMBL" id="CP001932">
    <property type="protein sequence ID" value="ADD06140.1"/>
    <property type="molecule type" value="Genomic_DNA"/>
</dbReference>